<organism evidence="4 5">
    <name type="scientific">Candidatus Woesebacteria bacterium RIFCSPLOWO2_01_FULL_44_14</name>
    <dbReference type="NCBI Taxonomy" id="1802525"/>
    <lineage>
        <taxon>Bacteria</taxon>
        <taxon>Candidatus Woeseibacteriota</taxon>
    </lineage>
</organism>
<evidence type="ECO:0000256" key="3">
    <source>
        <dbReference type="SAM" id="Phobius"/>
    </source>
</evidence>
<accession>A0A1F8C415</accession>
<keyword evidence="3" id="KW-0812">Transmembrane</keyword>
<dbReference type="Proteomes" id="UP000178429">
    <property type="component" value="Unassembled WGS sequence"/>
</dbReference>
<dbReference type="SMART" id="SM00028">
    <property type="entry name" value="TPR"/>
    <property type="match status" value="4"/>
</dbReference>
<dbReference type="InterPro" id="IPR011990">
    <property type="entry name" value="TPR-like_helical_dom_sf"/>
</dbReference>
<dbReference type="InterPro" id="IPR019734">
    <property type="entry name" value="TPR_rpt"/>
</dbReference>
<gene>
    <name evidence="4" type="ORF">A2975_00090</name>
</gene>
<feature type="transmembrane region" description="Helical" evidence="3">
    <location>
        <begin position="325"/>
        <end position="351"/>
    </location>
</feature>
<dbReference type="InterPro" id="IPR051533">
    <property type="entry name" value="WaaL-like"/>
</dbReference>
<feature type="transmembrane region" description="Helical" evidence="3">
    <location>
        <begin position="95"/>
        <end position="115"/>
    </location>
</feature>
<sequence length="645" mass="70170">MKQENLLKRLENFILLAVIFLVPLAVLPLFSNPLVVPKMAILAFGVAAVLLIKAVRLFLTGKTELASTKFDLPVLVIAIAYLASAILATPNKMEAFFFPGTATLVLSATLIFFFVNQLTKRNRVFSALVLSAVATSVVALLAASGIFDTISQVPAIFKIKAFTTVDSPLSTAVFLLVTIPLGLKLAWEEKDTITKVFWTTGAAIILFGLLLSFFQLVPGKDTSPVLLDFGSSWAIAVDSLKDSPILGAGPGNYLTAFNRYRPLAFNRNELWAAKFTQGRNFYFTAISETGFLGAAGFVLLFINLYKVTKKRLTKLVDHLELASALLLVVLLAIFPGSIVLVTVLFILLALVAKPKENEFSLPKTKAPALIVSAPVIVGVLVFGFFATRTLAAESLYNKALVALSQNQGTQTYELLRQAINLSPRVDRYHASYAQVNMALGQSLSQKSDITEADRATISQLIQQAIREGKATATLNRFRADNWAVLAAIYRAIMPFAQGADNFALQTYQQAVALDPINPNLRINLGGVYFALARYDDAIKAFELSVLAKSDFANAHYNLAAAYREKGETQKAINELKIVLSLIDPASSDYQTAQTELEALEQKKVAPEAQVTTSPKGSILTPPRPAEEPVLTPPLELPENSQPPQE</sequence>
<evidence type="ECO:0000313" key="4">
    <source>
        <dbReference type="EMBL" id="OGM70599.1"/>
    </source>
</evidence>
<feature type="transmembrane region" description="Helical" evidence="3">
    <location>
        <begin position="36"/>
        <end position="58"/>
    </location>
</feature>
<feature type="transmembrane region" description="Helical" evidence="3">
    <location>
        <begin position="127"/>
        <end position="147"/>
    </location>
</feature>
<evidence type="ECO:0000256" key="1">
    <source>
        <dbReference type="PROSITE-ProRule" id="PRU00339"/>
    </source>
</evidence>
<dbReference type="STRING" id="1802525.A2975_00090"/>
<dbReference type="AlphaFoldDB" id="A0A1F8C415"/>
<feature type="region of interest" description="Disordered" evidence="2">
    <location>
        <begin position="600"/>
        <end position="645"/>
    </location>
</feature>
<feature type="transmembrane region" description="Helical" evidence="3">
    <location>
        <begin position="167"/>
        <end position="187"/>
    </location>
</feature>
<feature type="repeat" description="TPR" evidence="1">
    <location>
        <begin position="518"/>
        <end position="551"/>
    </location>
</feature>
<feature type="transmembrane region" description="Helical" evidence="3">
    <location>
        <begin position="196"/>
        <end position="217"/>
    </location>
</feature>
<dbReference type="SUPFAM" id="SSF48452">
    <property type="entry name" value="TPR-like"/>
    <property type="match status" value="1"/>
</dbReference>
<feature type="transmembrane region" description="Helical" evidence="3">
    <location>
        <begin position="12"/>
        <end position="30"/>
    </location>
</feature>
<dbReference type="EMBL" id="MGHL01000003">
    <property type="protein sequence ID" value="OGM70599.1"/>
    <property type="molecule type" value="Genomic_DNA"/>
</dbReference>
<reference evidence="4 5" key="1">
    <citation type="journal article" date="2016" name="Nat. Commun.">
        <title>Thousands of microbial genomes shed light on interconnected biogeochemical processes in an aquifer system.</title>
        <authorList>
            <person name="Anantharaman K."/>
            <person name="Brown C.T."/>
            <person name="Hug L.A."/>
            <person name="Sharon I."/>
            <person name="Castelle C.J."/>
            <person name="Probst A.J."/>
            <person name="Thomas B.C."/>
            <person name="Singh A."/>
            <person name="Wilkins M.J."/>
            <person name="Karaoz U."/>
            <person name="Brodie E.L."/>
            <person name="Williams K.H."/>
            <person name="Hubbard S.S."/>
            <person name="Banfield J.F."/>
        </authorList>
    </citation>
    <scope>NUCLEOTIDE SEQUENCE [LARGE SCALE GENOMIC DNA]</scope>
</reference>
<proteinExistence type="predicted"/>
<dbReference type="PANTHER" id="PTHR37422:SF13">
    <property type="entry name" value="LIPOPOLYSACCHARIDE BIOSYNTHESIS PROTEIN PA4999-RELATED"/>
    <property type="match status" value="1"/>
</dbReference>
<keyword evidence="3" id="KW-0472">Membrane</keyword>
<feature type="transmembrane region" description="Helical" evidence="3">
    <location>
        <begin position="70"/>
        <end position="89"/>
    </location>
</feature>
<dbReference type="PANTHER" id="PTHR37422">
    <property type="entry name" value="TEICHURONIC ACID BIOSYNTHESIS PROTEIN TUAE"/>
    <property type="match status" value="1"/>
</dbReference>
<evidence type="ECO:0000313" key="5">
    <source>
        <dbReference type="Proteomes" id="UP000178429"/>
    </source>
</evidence>
<keyword evidence="1" id="KW-0802">TPR repeat</keyword>
<dbReference type="Pfam" id="PF13414">
    <property type="entry name" value="TPR_11"/>
    <property type="match status" value="1"/>
</dbReference>
<name>A0A1F8C415_9BACT</name>
<dbReference type="Gene3D" id="1.25.40.10">
    <property type="entry name" value="Tetratricopeptide repeat domain"/>
    <property type="match status" value="1"/>
</dbReference>
<evidence type="ECO:0000256" key="2">
    <source>
        <dbReference type="SAM" id="MobiDB-lite"/>
    </source>
</evidence>
<dbReference type="PROSITE" id="PS50005">
    <property type="entry name" value="TPR"/>
    <property type="match status" value="1"/>
</dbReference>
<feature type="transmembrane region" description="Helical" evidence="3">
    <location>
        <begin position="366"/>
        <end position="386"/>
    </location>
</feature>
<comment type="caution">
    <text evidence="4">The sequence shown here is derived from an EMBL/GenBank/DDBJ whole genome shotgun (WGS) entry which is preliminary data.</text>
</comment>
<protein>
    <submittedName>
        <fullName evidence="4">Uncharacterized protein</fullName>
    </submittedName>
</protein>
<feature type="transmembrane region" description="Helical" evidence="3">
    <location>
        <begin position="281"/>
        <end position="305"/>
    </location>
</feature>
<keyword evidence="3" id="KW-1133">Transmembrane helix</keyword>